<feature type="region of interest" description="Disordered" evidence="2">
    <location>
        <begin position="702"/>
        <end position="725"/>
    </location>
</feature>
<accession>A0A0V0J2H3</accession>
<gene>
    <name evidence="3" type="ORF">TR140275</name>
</gene>
<evidence type="ECO:0000256" key="1">
    <source>
        <dbReference type="SAM" id="Coils"/>
    </source>
</evidence>
<evidence type="ECO:0000313" key="3">
    <source>
        <dbReference type="EMBL" id="JAP59877.1"/>
    </source>
</evidence>
<reference evidence="3" key="1">
    <citation type="submission" date="2016-01" db="EMBL/GenBank/DDBJ databases">
        <title>Reference transcriptome for the parasite Schistocephalus solidus: insights into the molecular evolution of parasitism.</title>
        <authorList>
            <person name="Hebert F.O."/>
            <person name="Grambauer S."/>
            <person name="Barber I."/>
            <person name="Landry C.R."/>
            <person name="Aubin-Horth N."/>
        </authorList>
    </citation>
    <scope>NUCLEOTIDE SEQUENCE</scope>
</reference>
<feature type="compositionally biased region" description="Polar residues" evidence="2">
    <location>
        <begin position="590"/>
        <end position="604"/>
    </location>
</feature>
<feature type="coiled-coil region" evidence="1">
    <location>
        <begin position="862"/>
        <end position="889"/>
    </location>
</feature>
<name>A0A0V0J2H3_SCHSO</name>
<feature type="non-terminal residue" evidence="3">
    <location>
        <position position="1"/>
    </location>
</feature>
<sequence>FNGPYLTRCMTMSQELALLGDSSVPQELLDCRPAMDGALNKNPYEVKLAIEKFEKAALNMINVPKKNATNFAIELPTKIPEKFFKFKNATTRALEFTEQEWVSKEDYLATGILFPSVNPLSRAEVKQLQIVSNTVLNDLGKNGLCGGNAALSLDQLSDYVNYIMRLHASTEIIFEELRRQALARSQKKFKDLTKVKNIYQDLLKTVAECVTKFQSRWQTERERTRSAALQVLKRQTQLEYLVRELTHSENLIAQISRAAEGKKRTLKEEVLTNELENANLVQMHSLYRAREERVNAETQASTCELQKCVTKLLFMAGRLSSENCVTAVKKVLNTRLIWGFRYKNLQSLGQSLTSLHLAKLTIDTESIFTIVELIQVQMEKIGNYILSAVAALRNVQRAQRRQDTSDEDTDKHRKTNVEAIKISLECERQILACFKLGADQVLQALGSPVEAAFSTVTVDSIYTNTATIQASIHQLLEQSDHRTFGTELLLEEVKLIILQCTAVMKRIHSLSDGDVLPLASDKEPETASEPVISEVKQLPRDPTMLEEYSLVFSRMLDFISESVNRKKQLCDDFKELVDLLGETEPGISKKSPQSSQRSALSGSETAPCKLASSSNISRVLQALVEKLREERNMYVPQVMQEMISIRQLLQKLSIDLAGTQLQRAKVFIQLDQDLVTWVSAVLLKLCKIDEYASTTLIKDIEGRPGNRDEDTLQQARPGCSHKSNSTNCLKRQSAAQFREDKHSEYLPRLRSQADVVNCKNQLTERISLSNDVCTKYSSCFLGEKELANSIQLLQDSEADLTESMEQLAFLTEREGHLAGKVTQEVTETVETMDMEKKEDDELMHIITSRSLDSQETPCRAVTEFAKDQIREEKESLENLRVKISAIRSDTQQERQRLDDVRSQIEDRRCRLREVTDILLTKQLTIFGQSSSR</sequence>
<proteinExistence type="predicted"/>
<dbReference type="EMBL" id="GEEE01003348">
    <property type="protein sequence ID" value="JAP59877.1"/>
    <property type="molecule type" value="Transcribed_RNA"/>
</dbReference>
<evidence type="ECO:0000256" key="2">
    <source>
        <dbReference type="SAM" id="MobiDB-lite"/>
    </source>
</evidence>
<organism evidence="3">
    <name type="scientific">Schistocephalus solidus</name>
    <name type="common">Tapeworm</name>
    <dbReference type="NCBI Taxonomy" id="70667"/>
    <lineage>
        <taxon>Eukaryota</taxon>
        <taxon>Metazoa</taxon>
        <taxon>Spiralia</taxon>
        <taxon>Lophotrochozoa</taxon>
        <taxon>Platyhelminthes</taxon>
        <taxon>Cestoda</taxon>
        <taxon>Eucestoda</taxon>
        <taxon>Diphyllobothriidea</taxon>
        <taxon>Diphyllobothriidae</taxon>
        <taxon>Schistocephalus</taxon>
    </lineage>
</organism>
<feature type="region of interest" description="Disordered" evidence="2">
    <location>
        <begin position="584"/>
        <end position="608"/>
    </location>
</feature>
<dbReference type="AlphaFoldDB" id="A0A0V0J2H3"/>
<keyword evidence="1" id="KW-0175">Coiled coil</keyword>
<protein>
    <submittedName>
        <fullName evidence="3">Uncharacterized protein</fullName>
    </submittedName>
</protein>